<dbReference type="AlphaFoldDB" id="A0AAU7Q9A2"/>
<accession>A0AAU7Q9A2</accession>
<name>A0AAU7Q9A2_9GAMM</name>
<dbReference type="CDD" id="cd14744">
    <property type="entry name" value="PAAR_CT_2"/>
    <property type="match status" value="1"/>
</dbReference>
<protein>
    <submittedName>
        <fullName evidence="1">PAAR domain-containing protein</fullName>
    </submittedName>
</protein>
<dbReference type="Pfam" id="PF05488">
    <property type="entry name" value="PAAR_motif"/>
    <property type="match status" value="1"/>
</dbReference>
<reference evidence="1" key="1">
    <citation type="submission" date="2024-06" db="EMBL/GenBank/DDBJ databases">
        <authorList>
            <person name="Coelho C."/>
            <person name="Bento M."/>
            <person name="Garcia E."/>
            <person name="Camelo A."/>
            <person name="Brandao I."/>
            <person name="Espirito Santo C."/>
            <person name="Trovao J."/>
            <person name="Verissimo A."/>
            <person name="Costa J."/>
            <person name="Tiago I."/>
        </authorList>
    </citation>
    <scope>NUCLEOTIDE SEQUENCE</scope>
    <source>
        <strain evidence="1">KWT182</strain>
    </source>
</reference>
<gene>
    <name evidence="1" type="ORF">ABK905_25605</name>
</gene>
<dbReference type="EMBL" id="CP157947">
    <property type="protein sequence ID" value="XBS69653.1"/>
    <property type="molecule type" value="Genomic_DNA"/>
</dbReference>
<sequence>MSIGYYLRIGDKTTCGGRILTGDPAWKMDGIAVARRGDKVSCGKNKQTYTLIGGIRDMSSQGIPLAGTLDSKSGCPCQARLIASLRHATYSRSQNTAKPATSATDQNEPVQFAQAAGKALAASLPIAGAGSAPTQASKEGKLRLLTQGEIALAKSIYGEEIEYHKVWVHCDSYLPFGMQGERVAMTPNGELYFREATYSPDFSKEKYEWQHLFIHEMAHVWQYQKGMWVKARGIFSWAVDYQYQLDGRTLLREYGMEQQASIIADYFLLTIHGPYYWHKELGKAVNFKGDKDRKILPLYNFTLSHFPQEI</sequence>
<organism evidence="1">
    <name type="scientific">Acerihabitans sp. KWT182</name>
    <dbReference type="NCBI Taxonomy" id="3157919"/>
    <lineage>
        <taxon>Bacteria</taxon>
        <taxon>Pseudomonadati</taxon>
        <taxon>Pseudomonadota</taxon>
        <taxon>Gammaproteobacteria</taxon>
        <taxon>Enterobacterales</taxon>
        <taxon>Pectobacteriaceae</taxon>
        <taxon>Acerihabitans</taxon>
    </lineage>
</organism>
<proteinExistence type="predicted"/>
<evidence type="ECO:0000313" key="1">
    <source>
        <dbReference type="EMBL" id="XBS69653.1"/>
    </source>
</evidence>
<dbReference type="InterPro" id="IPR008727">
    <property type="entry name" value="PAAR_motif"/>
</dbReference>